<dbReference type="Proteomes" id="UP001501218">
    <property type="component" value="Unassembled WGS sequence"/>
</dbReference>
<dbReference type="PROSITE" id="PS50995">
    <property type="entry name" value="HTH_MARR_2"/>
    <property type="match status" value="1"/>
</dbReference>
<dbReference type="PROSITE" id="PS01117">
    <property type="entry name" value="HTH_MARR_1"/>
    <property type="match status" value="1"/>
</dbReference>
<evidence type="ECO:0000256" key="1">
    <source>
        <dbReference type="ARBA" id="ARBA00023015"/>
    </source>
</evidence>
<dbReference type="InterPro" id="IPR039422">
    <property type="entry name" value="MarR/SlyA-like"/>
</dbReference>
<evidence type="ECO:0000313" key="6">
    <source>
        <dbReference type="Proteomes" id="UP001501218"/>
    </source>
</evidence>
<comment type="caution">
    <text evidence="5">The sequence shown here is derived from an EMBL/GenBank/DDBJ whole genome shotgun (WGS) entry which is preliminary data.</text>
</comment>
<dbReference type="SUPFAM" id="SSF46785">
    <property type="entry name" value="Winged helix' DNA-binding domain"/>
    <property type="match status" value="1"/>
</dbReference>
<dbReference type="Gene3D" id="1.10.10.10">
    <property type="entry name" value="Winged helix-like DNA-binding domain superfamily/Winged helix DNA-binding domain"/>
    <property type="match status" value="1"/>
</dbReference>
<evidence type="ECO:0000259" key="4">
    <source>
        <dbReference type="PROSITE" id="PS50995"/>
    </source>
</evidence>
<evidence type="ECO:0000256" key="2">
    <source>
        <dbReference type="ARBA" id="ARBA00023125"/>
    </source>
</evidence>
<dbReference type="RefSeq" id="WP_344136974.1">
    <property type="nucleotide sequence ID" value="NZ_BAAARA010000023.1"/>
</dbReference>
<dbReference type="PANTHER" id="PTHR33164">
    <property type="entry name" value="TRANSCRIPTIONAL REGULATOR, MARR FAMILY"/>
    <property type="match status" value="1"/>
</dbReference>
<feature type="domain" description="HTH marR-type" evidence="4">
    <location>
        <begin position="1"/>
        <end position="155"/>
    </location>
</feature>
<keyword evidence="1" id="KW-0805">Transcription regulation</keyword>
<gene>
    <name evidence="5" type="ORF">GCM10009854_46290</name>
</gene>
<dbReference type="EMBL" id="BAAARA010000023">
    <property type="protein sequence ID" value="GAA2361637.1"/>
    <property type="molecule type" value="Genomic_DNA"/>
</dbReference>
<organism evidence="5 6">
    <name type="scientific">Saccharopolyspora halophila</name>
    <dbReference type="NCBI Taxonomy" id="405551"/>
    <lineage>
        <taxon>Bacteria</taxon>
        <taxon>Bacillati</taxon>
        <taxon>Actinomycetota</taxon>
        <taxon>Actinomycetes</taxon>
        <taxon>Pseudonocardiales</taxon>
        <taxon>Pseudonocardiaceae</taxon>
        <taxon>Saccharopolyspora</taxon>
    </lineage>
</organism>
<sequence length="161" mass="17926">MDVVGRISAQWRERYPDMDLSPIEVIGRVRRLGVLSGQMPERVLGEPRLSRVELEVLSALRRSGGQMRPSLLTRETLSSGAATSKRLAKLAEEGLISRSASGRDRREIDVRLTERGREVIDRVLPAQIEWERELLAPLSDAERAQLADLLAKVLGPLDPPA</sequence>
<dbReference type="InterPro" id="IPR000835">
    <property type="entry name" value="HTH_MarR-typ"/>
</dbReference>
<proteinExistence type="predicted"/>
<reference evidence="5 6" key="1">
    <citation type="journal article" date="2019" name="Int. J. Syst. Evol. Microbiol.">
        <title>The Global Catalogue of Microorganisms (GCM) 10K type strain sequencing project: providing services to taxonomists for standard genome sequencing and annotation.</title>
        <authorList>
            <consortium name="The Broad Institute Genomics Platform"/>
            <consortium name="The Broad Institute Genome Sequencing Center for Infectious Disease"/>
            <person name="Wu L."/>
            <person name="Ma J."/>
        </authorList>
    </citation>
    <scope>NUCLEOTIDE SEQUENCE [LARGE SCALE GENOMIC DNA]</scope>
    <source>
        <strain evidence="5 6">JCM 16221</strain>
    </source>
</reference>
<dbReference type="SMART" id="SM00347">
    <property type="entry name" value="HTH_MARR"/>
    <property type="match status" value="1"/>
</dbReference>
<accession>A0ABN3GUV9</accession>
<name>A0ABN3GUV9_9PSEU</name>
<dbReference type="PRINTS" id="PR00598">
    <property type="entry name" value="HTHMARR"/>
</dbReference>
<keyword evidence="6" id="KW-1185">Reference proteome</keyword>
<dbReference type="InterPro" id="IPR036388">
    <property type="entry name" value="WH-like_DNA-bd_sf"/>
</dbReference>
<dbReference type="Pfam" id="PF12802">
    <property type="entry name" value="MarR_2"/>
    <property type="match status" value="1"/>
</dbReference>
<keyword evidence="2" id="KW-0238">DNA-binding</keyword>
<evidence type="ECO:0000256" key="3">
    <source>
        <dbReference type="ARBA" id="ARBA00023163"/>
    </source>
</evidence>
<evidence type="ECO:0000313" key="5">
    <source>
        <dbReference type="EMBL" id="GAA2361637.1"/>
    </source>
</evidence>
<dbReference type="PANTHER" id="PTHR33164:SF104">
    <property type="entry name" value="TRANSCRIPTIONAL REGULATORY PROTEIN"/>
    <property type="match status" value="1"/>
</dbReference>
<keyword evidence="3" id="KW-0804">Transcription</keyword>
<dbReference type="InterPro" id="IPR036390">
    <property type="entry name" value="WH_DNA-bd_sf"/>
</dbReference>
<protein>
    <submittedName>
        <fullName evidence="5">MarR family transcriptional regulator</fullName>
    </submittedName>
</protein>
<dbReference type="InterPro" id="IPR023187">
    <property type="entry name" value="Tscrpt_reg_MarR-type_CS"/>
</dbReference>